<evidence type="ECO:0000313" key="2">
    <source>
        <dbReference type="EMBL" id="MBG0780437.1"/>
    </source>
</evidence>
<name>A0A931GEV8_9BACT</name>
<comment type="caution">
    <text evidence="2">The sequence shown here is derived from an EMBL/GenBank/DDBJ whole genome shotgun (WGS) entry which is preliminary data.</text>
</comment>
<reference evidence="2" key="1">
    <citation type="submission" date="2020-07" db="EMBL/GenBank/DDBJ databases">
        <title>Severe corrosion of carbon steel in oil field produced water can be linked to methanogenic archaea containing a special type of NiFe hydrogenase.</title>
        <authorList>
            <person name="Lahme S."/>
            <person name="Mand J."/>
            <person name="Longwell J."/>
            <person name="Smith R."/>
            <person name="Enning D."/>
        </authorList>
    </citation>
    <scope>NUCLEOTIDE SEQUENCE</scope>
    <source>
        <strain evidence="2">MIC098Bin6</strain>
    </source>
</reference>
<dbReference type="GO" id="GO:0050218">
    <property type="term" value="F:propionate-CoA ligase activity"/>
    <property type="evidence" value="ECO:0007669"/>
    <property type="project" value="TreeGrafter"/>
</dbReference>
<sequence>MSRKEVVETTEAQIAVHWKEEEYYYPSPKFIGQANLTDPAVFDRFSLDNFPDYYTDFAEMLTWYKYWDEVLDTSDAPCFKWFKGGLINASYNCIDRHLKDNKNKTAIHFVPELEEERIDHITYQELYVRVNEF</sequence>
<dbReference type="Pfam" id="PF16177">
    <property type="entry name" value="ACAS_N"/>
    <property type="match status" value="1"/>
</dbReference>
<accession>A0A931GEV8</accession>
<dbReference type="EMBL" id="JACCQK010000730">
    <property type="protein sequence ID" value="MBG0780437.1"/>
    <property type="molecule type" value="Genomic_DNA"/>
</dbReference>
<dbReference type="Proteomes" id="UP000706172">
    <property type="component" value="Unassembled WGS sequence"/>
</dbReference>
<organism evidence="2 3">
    <name type="scientific">Desulfotignum balticum</name>
    <dbReference type="NCBI Taxonomy" id="115781"/>
    <lineage>
        <taxon>Bacteria</taxon>
        <taxon>Pseudomonadati</taxon>
        <taxon>Thermodesulfobacteriota</taxon>
        <taxon>Desulfobacteria</taxon>
        <taxon>Desulfobacterales</taxon>
        <taxon>Desulfobacteraceae</taxon>
        <taxon>Desulfotignum</taxon>
    </lineage>
</organism>
<evidence type="ECO:0000313" key="3">
    <source>
        <dbReference type="Proteomes" id="UP000706172"/>
    </source>
</evidence>
<dbReference type="AlphaFoldDB" id="A0A931GEV8"/>
<dbReference type="PANTHER" id="PTHR43347">
    <property type="entry name" value="ACYL-COA SYNTHETASE"/>
    <property type="match status" value="1"/>
</dbReference>
<dbReference type="Gene3D" id="3.40.50.12780">
    <property type="entry name" value="N-terminal domain of ligase-like"/>
    <property type="match status" value="1"/>
</dbReference>
<evidence type="ECO:0000259" key="1">
    <source>
        <dbReference type="Pfam" id="PF16177"/>
    </source>
</evidence>
<proteinExistence type="predicted"/>
<dbReference type="InterPro" id="IPR042099">
    <property type="entry name" value="ANL_N_sf"/>
</dbReference>
<dbReference type="PANTHER" id="PTHR43347:SF3">
    <property type="entry name" value="ACYL-COA SYNTHETASE SHORT-CHAIN FAMILY MEMBER 3, MITOCHONDRIAL"/>
    <property type="match status" value="1"/>
</dbReference>
<protein>
    <submittedName>
        <fullName evidence="2">Acetyl-coenzyme A synthetase</fullName>
    </submittedName>
</protein>
<feature type="domain" description="Acetyl-coenzyme A synthetase N-terminal" evidence="1">
    <location>
        <begin position="44"/>
        <end position="93"/>
    </location>
</feature>
<feature type="non-terminal residue" evidence="2">
    <location>
        <position position="133"/>
    </location>
</feature>
<dbReference type="SUPFAM" id="SSF56801">
    <property type="entry name" value="Acetyl-CoA synthetase-like"/>
    <property type="match status" value="1"/>
</dbReference>
<gene>
    <name evidence="2" type="ORF">H0S81_10990</name>
</gene>
<dbReference type="InterPro" id="IPR032387">
    <property type="entry name" value="ACAS_N"/>
</dbReference>